<evidence type="ECO:0000313" key="1">
    <source>
        <dbReference type="EMBL" id="ANH80909.1"/>
    </source>
</evidence>
<accession>A0A1A9I1I7</accession>
<dbReference type="RefSeq" id="WP_067754210.1">
    <property type="nucleotide sequence ID" value="NZ_CP015772.1"/>
</dbReference>
<proteinExistence type="predicted"/>
<reference evidence="1 2" key="1">
    <citation type="submission" date="2016-05" db="EMBL/GenBank/DDBJ databases">
        <title>Niabella ginsenosidivorans BS26 whole genome sequencing.</title>
        <authorList>
            <person name="Im W.T."/>
            <person name="Siddiqi M.Z."/>
        </authorList>
    </citation>
    <scope>NUCLEOTIDE SEQUENCE [LARGE SCALE GENOMIC DNA]</scope>
    <source>
        <strain evidence="1 2">BS26</strain>
    </source>
</reference>
<keyword evidence="2" id="KW-1185">Reference proteome</keyword>
<dbReference type="Proteomes" id="UP000077667">
    <property type="component" value="Chromosome"/>
</dbReference>
<organism evidence="1 2">
    <name type="scientific">Niabella ginsenosidivorans</name>
    <dbReference type="NCBI Taxonomy" id="1176587"/>
    <lineage>
        <taxon>Bacteria</taxon>
        <taxon>Pseudomonadati</taxon>
        <taxon>Bacteroidota</taxon>
        <taxon>Chitinophagia</taxon>
        <taxon>Chitinophagales</taxon>
        <taxon>Chitinophagaceae</taxon>
        <taxon>Niabella</taxon>
    </lineage>
</organism>
<dbReference type="EMBL" id="CP015772">
    <property type="protein sequence ID" value="ANH80909.1"/>
    <property type="molecule type" value="Genomic_DNA"/>
</dbReference>
<dbReference type="KEGG" id="nia:A8C56_07875"/>
<evidence type="ECO:0000313" key="2">
    <source>
        <dbReference type="Proteomes" id="UP000077667"/>
    </source>
</evidence>
<name>A0A1A9I1I7_9BACT</name>
<gene>
    <name evidence="1" type="ORF">A8C56_07875</name>
</gene>
<protein>
    <submittedName>
        <fullName evidence="1">Uncharacterized protein</fullName>
    </submittedName>
</protein>
<dbReference type="AlphaFoldDB" id="A0A1A9I1I7"/>
<sequence>MEDNNLGPELVVAPEWHILLGNTTENRLFVLPLSEYYVGYLGFFRYKVNSGNVVLSIFNSMDAAEEAIDIIRYRVKDEKGNIL</sequence>